<dbReference type="Proteomes" id="UP000193719">
    <property type="component" value="Unassembled WGS sequence"/>
</dbReference>
<evidence type="ECO:0000256" key="1">
    <source>
        <dbReference type="SAM" id="MobiDB-lite"/>
    </source>
</evidence>
<protein>
    <recommendedName>
        <fullName evidence="2">F-box domain-containing protein</fullName>
    </recommendedName>
</protein>
<keyword evidence="4" id="KW-1185">Reference proteome</keyword>
<name>A0A1Y1V1Z4_9FUNG</name>
<dbReference type="SUPFAM" id="SSF81383">
    <property type="entry name" value="F-box domain"/>
    <property type="match status" value="1"/>
</dbReference>
<organism evidence="3 4">
    <name type="scientific">Piromyces finnis</name>
    <dbReference type="NCBI Taxonomy" id="1754191"/>
    <lineage>
        <taxon>Eukaryota</taxon>
        <taxon>Fungi</taxon>
        <taxon>Fungi incertae sedis</taxon>
        <taxon>Chytridiomycota</taxon>
        <taxon>Chytridiomycota incertae sedis</taxon>
        <taxon>Neocallimastigomycetes</taxon>
        <taxon>Neocallimastigales</taxon>
        <taxon>Neocallimastigaceae</taxon>
        <taxon>Piromyces</taxon>
    </lineage>
</organism>
<reference evidence="3 4" key="2">
    <citation type="submission" date="2016-08" db="EMBL/GenBank/DDBJ databases">
        <title>Pervasive Adenine N6-methylation of Active Genes in Fungi.</title>
        <authorList>
            <consortium name="DOE Joint Genome Institute"/>
            <person name="Mondo S.J."/>
            <person name="Dannebaum R.O."/>
            <person name="Kuo R.C."/>
            <person name="Labutti K."/>
            <person name="Haridas S."/>
            <person name="Kuo A."/>
            <person name="Salamov A."/>
            <person name="Ahrendt S.R."/>
            <person name="Lipzen A."/>
            <person name="Sullivan W."/>
            <person name="Andreopoulos W.B."/>
            <person name="Clum A."/>
            <person name="Lindquist E."/>
            <person name="Daum C."/>
            <person name="Ramamoorthy G.K."/>
            <person name="Gryganskyi A."/>
            <person name="Culley D."/>
            <person name="Magnuson J.K."/>
            <person name="James T.Y."/>
            <person name="O'Malley M.A."/>
            <person name="Stajich J.E."/>
            <person name="Spatafora J.W."/>
            <person name="Visel A."/>
            <person name="Grigoriev I.V."/>
        </authorList>
    </citation>
    <scope>NUCLEOTIDE SEQUENCE [LARGE SCALE GENOMIC DNA]</scope>
    <source>
        <strain evidence="4">finn</strain>
    </source>
</reference>
<dbReference type="InterPro" id="IPR036047">
    <property type="entry name" value="F-box-like_dom_sf"/>
</dbReference>
<evidence type="ECO:0000313" key="4">
    <source>
        <dbReference type="Proteomes" id="UP000193719"/>
    </source>
</evidence>
<feature type="compositionally biased region" description="Low complexity" evidence="1">
    <location>
        <begin position="351"/>
        <end position="367"/>
    </location>
</feature>
<gene>
    <name evidence="3" type="ORF">BCR36DRAFT_121446</name>
</gene>
<dbReference type="OrthoDB" id="2160795at2759"/>
<dbReference type="EMBL" id="MCFH01000043">
    <property type="protein sequence ID" value="ORX44818.1"/>
    <property type="molecule type" value="Genomic_DNA"/>
</dbReference>
<accession>A0A1Y1V1Z4</accession>
<evidence type="ECO:0000259" key="2">
    <source>
        <dbReference type="PROSITE" id="PS50181"/>
    </source>
</evidence>
<proteinExistence type="predicted"/>
<dbReference type="AlphaFoldDB" id="A0A1Y1V1Z4"/>
<dbReference type="PROSITE" id="PS50181">
    <property type="entry name" value="FBOX"/>
    <property type="match status" value="1"/>
</dbReference>
<reference evidence="3 4" key="1">
    <citation type="submission" date="2016-08" db="EMBL/GenBank/DDBJ databases">
        <title>Genomes of anaerobic fungi encode conserved fungal cellulosomes for biomass hydrolysis.</title>
        <authorList>
            <consortium name="DOE Joint Genome Institute"/>
            <person name="Haitjema C.H."/>
            <person name="Gilmore S.P."/>
            <person name="Henske J.K."/>
            <person name="Solomon K.V."/>
            <person name="De Groot R."/>
            <person name="Kuo A."/>
            <person name="Mondo S.J."/>
            <person name="Salamov A.A."/>
            <person name="Labutti K."/>
            <person name="Zhao Z."/>
            <person name="Chiniquy J."/>
            <person name="Barry K."/>
            <person name="Brewer H.M."/>
            <person name="Purvine S.O."/>
            <person name="Wright A.T."/>
            <person name="Boxma B."/>
            <person name="Van Alen T."/>
            <person name="Hackstein J.H."/>
            <person name="Baker S.E."/>
            <person name="Grigoriev I.V."/>
            <person name="O'Malley M.A."/>
        </authorList>
    </citation>
    <scope>NUCLEOTIDE SEQUENCE [LARGE SCALE GENOMIC DNA]</scope>
    <source>
        <strain evidence="4">finn</strain>
    </source>
</reference>
<feature type="domain" description="F-box" evidence="2">
    <location>
        <begin position="30"/>
        <end position="90"/>
    </location>
</feature>
<comment type="caution">
    <text evidence="3">The sequence shown here is derived from an EMBL/GenBank/DDBJ whole genome shotgun (WGS) entry which is preliminary data.</text>
</comment>
<feature type="region of interest" description="Disordered" evidence="1">
    <location>
        <begin position="380"/>
        <end position="406"/>
    </location>
</feature>
<sequence length="508" mass="58207">MENKLSQMKNIIEVSLVDNHSSISSKKRKIERNQIFPNEILFKIFSYCDIDTLFHSIPYVSWQWNTLLTKMSFAGQINLKIYDDEQFKKLYSKSKSFFSSHYNNPYAMSNTSYGYSGYSSYGSYGGLSNYDNFSSYSNYNSYGNYDGHGSFNGYGNFNDYNSSYYSYGNGTSSSFDGYSMNFHRKDKEIADVNDVLEPNYQIELLDSKQFNSEISMPVIFQINLALPLSFIIASEKESNTDNSYDDYFSYNISDNEINESSSTSSNSKKNKETKSIMDFNLEPIQDYLDEKQKEIKQFRAFYYIYGIEISIDTDKVIVAPTNQNNNNTSENQTTSSSNETLSAPTHQVTGINNNTQNESESSSNTISNSVEVENIIPSTEEQQNSIGSTNETHVTPTNPIHPEDSLPNSTMILTELLLEKYRFTPEILKIQNVQWSNKFVHIIPKSVKKIEIKYLGNPDPEILKEGTNYLYTFIKNLSISSSSILRPRARRTNRHYYSSVNRTSITVN</sequence>
<feature type="compositionally biased region" description="Polar residues" evidence="1">
    <location>
        <begin position="380"/>
        <end position="398"/>
    </location>
</feature>
<feature type="compositionally biased region" description="Polar residues" evidence="1">
    <location>
        <begin position="341"/>
        <end position="350"/>
    </location>
</feature>
<feature type="compositionally biased region" description="Low complexity" evidence="1">
    <location>
        <begin position="322"/>
        <end position="340"/>
    </location>
</feature>
<feature type="region of interest" description="Disordered" evidence="1">
    <location>
        <begin position="322"/>
        <end position="367"/>
    </location>
</feature>
<dbReference type="InterPro" id="IPR001810">
    <property type="entry name" value="F-box_dom"/>
</dbReference>
<dbReference type="Gene3D" id="1.20.1280.50">
    <property type="match status" value="1"/>
</dbReference>
<evidence type="ECO:0000313" key="3">
    <source>
        <dbReference type="EMBL" id="ORX44818.1"/>
    </source>
</evidence>